<evidence type="ECO:0000313" key="2">
    <source>
        <dbReference type="Proteomes" id="UP000095300"/>
    </source>
</evidence>
<dbReference type="STRING" id="35570.A0A1I8NTL8"/>
<keyword evidence="2" id="KW-1185">Reference proteome</keyword>
<dbReference type="KEGG" id="scac:106090010"/>
<evidence type="ECO:0008006" key="3">
    <source>
        <dbReference type="Google" id="ProtNLM"/>
    </source>
</evidence>
<sequence length="281" mass="32206">MVGGEGSRGIQVLNISNVNAQGKTVLNDGKLLELIQQYPFLYNPRVRPYGDSDYSMWAWKRINAAFNRNYENDPFAAFSISDLMDRWQVLKPLIQCLSKAYDLNAIPASLRQSVLQISIELEDSSTNCLQKPNTPMQNMLMDKMSDISQLPLDKRLSLESDILNFILKSELESKQAHALDLNDVTRANQEADEFLNDIGFKQVLEMAWKQQTNLFNIKSEDGGTSNGMYVQNGSQNRWIPLTEAHKFIRPCYVSLKRMNLEDYMPLSKIKKAYSRTFIKSE</sequence>
<dbReference type="Proteomes" id="UP000095300">
    <property type="component" value="Unassembled WGS sequence"/>
</dbReference>
<accession>A0A1I8NTL8</accession>
<reference evidence="1" key="1">
    <citation type="submission" date="2020-05" db="UniProtKB">
        <authorList>
            <consortium name="EnsemblMetazoa"/>
        </authorList>
    </citation>
    <scope>IDENTIFICATION</scope>
    <source>
        <strain evidence="1">USDA</strain>
    </source>
</reference>
<proteinExistence type="predicted"/>
<protein>
    <recommendedName>
        <fullName evidence="3">MADF domain-containing protein</fullName>
    </recommendedName>
</protein>
<name>A0A1I8NTL8_STOCA</name>
<dbReference type="VEuPathDB" id="VectorBase:SCAU001907"/>
<dbReference type="EnsemblMetazoa" id="SCAU001907-RA">
    <property type="protein sequence ID" value="SCAU001907-PA"/>
    <property type="gene ID" value="SCAU001907"/>
</dbReference>
<dbReference type="AlphaFoldDB" id="A0A1I8NTL8"/>
<evidence type="ECO:0000313" key="1">
    <source>
        <dbReference type="EnsemblMetazoa" id="SCAU001907-PA"/>
    </source>
</evidence>
<dbReference type="OrthoDB" id="10262320at2759"/>
<organism evidence="1 2">
    <name type="scientific">Stomoxys calcitrans</name>
    <name type="common">Stable fly</name>
    <name type="synonym">Conops calcitrans</name>
    <dbReference type="NCBI Taxonomy" id="35570"/>
    <lineage>
        <taxon>Eukaryota</taxon>
        <taxon>Metazoa</taxon>
        <taxon>Ecdysozoa</taxon>
        <taxon>Arthropoda</taxon>
        <taxon>Hexapoda</taxon>
        <taxon>Insecta</taxon>
        <taxon>Pterygota</taxon>
        <taxon>Neoptera</taxon>
        <taxon>Endopterygota</taxon>
        <taxon>Diptera</taxon>
        <taxon>Brachycera</taxon>
        <taxon>Muscomorpha</taxon>
        <taxon>Muscoidea</taxon>
        <taxon>Muscidae</taxon>
        <taxon>Stomoxys</taxon>
    </lineage>
</organism>
<gene>
    <name evidence="1" type="primary">106090010</name>
</gene>